<evidence type="ECO:0000313" key="3">
    <source>
        <dbReference type="Proteomes" id="UP000076420"/>
    </source>
</evidence>
<reference evidence="2" key="1">
    <citation type="submission" date="2020-05" db="UniProtKB">
        <authorList>
            <consortium name="EnsemblMetazoa"/>
        </authorList>
    </citation>
    <scope>IDENTIFICATION</scope>
    <source>
        <strain evidence="2">BB02</strain>
    </source>
</reference>
<name>A0A2C9LSA1_BIOGL</name>
<dbReference type="Proteomes" id="UP000076420">
    <property type="component" value="Unassembled WGS sequence"/>
</dbReference>
<accession>A0A2C9LSA1</accession>
<feature type="region of interest" description="Disordered" evidence="1">
    <location>
        <begin position="1"/>
        <end position="68"/>
    </location>
</feature>
<organism evidence="2 3">
    <name type="scientific">Biomphalaria glabrata</name>
    <name type="common">Bloodfluke planorb</name>
    <name type="synonym">Freshwater snail</name>
    <dbReference type="NCBI Taxonomy" id="6526"/>
    <lineage>
        <taxon>Eukaryota</taxon>
        <taxon>Metazoa</taxon>
        <taxon>Spiralia</taxon>
        <taxon>Lophotrochozoa</taxon>
        <taxon>Mollusca</taxon>
        <taxon>Gastropoda</taxon>
        <taxon>Heterobranchia</taxon>
        <taxon>Euthyneura</taxon>
        <taxon>Panpulmonata</taxon>
        <taxon>Hygrophila</taxon>
        <taxon>Lymnaeoidea</taxon>
        <taxon>Planorbidae</taxon>
        <taxon>Biomphalaria</taxon>
    </lineage>
</organism>
<dbReference type="SUPFAM" id="SSF160443">
    <property type="entry name" value="SMR domain-like"/>
    <property type="match status" value="1"/>
</dbReference>
<protein>
    <recommendedName>
        <fullName evidence="4">Smr domain-containing protein</fullName>
    </recommendedName>
</protein>
<dbReference type="InterPro" id="IPR036063">
    <property type="entry name" value="Smr_dom_sf"/>
</dbReference>
<gene>
    <name evidence="2" type="primary">106073151</name>
</gene>
<evidence type="ECO:0008006" key="4">
    <source>
        <dbReference type="Google" id="ProtNLM"/>
    </source>
</evidence>
<proteinExistence type="predicted"/>
<evidence type="ECO:0000313" key="2">
    <source>
        <dbReference type="EnsemblMetazoa" id="BGLB034420-PA"/>
    </source>
</evidence>
<evidence type="ECO:0000256" key="1">
    <source>
        <dbReference type="SAM" id="MobiDB-lite"/>
    </source>
</evidence>
<dbReference type="KEGG" id="bgt:106073151"/>
<dbReference type="VEuPathDB" id="VectorBase:BGLB034420"/>
<dbReference type="VEuPathDB" id="VectorBase:BGLAX_026450"/>
<sequence>MSAKKNKISSQIIPFAQFGKPQRSGTQSDGLDLSRYPPAYSTSTPRTSYADICRGSPSASHTEMPPKERVPNWSLDDIAFMTSGHRADNSSMAGFIPVGSRSSRRRGEWASATERLSCFRTPGGSGPRDVQDLEIYKTSSAVLQNRANVDLKRKISEYKTAYGQGKCEPQHKKIDLHKKTIPEATASFRRYFNRQLQYYKENRYRDQDRFIFVITGHCKNRPDRVARIKPEIQDILHRLHVSHIWFNNEGEVILDLRHKDQAEIIACNCPLEDMGH</sequence>
<dbReference type="AlphaFoldDB" id="A0A2C9LSA1"/>
<dbReference type="EnsemblMetazoa" id="BGLB034420-RC">
    <property type="protein sequence ID" value="BGLB034420-PC"/>
    <property type="gene ID" value="BGLB034420"/>
</dbReference>
<dbReference type="Gene3D" id="3.30.1370.110">
    <property type="match status" value="1"/>
</dbReference>
<dbReference type="EnsemblMetazoa" id="BGLB034420-RA">
    <property type="protein sequence ID" value="BGLB034420-PA"/>
    <property type="gene ID" value="BGLB034420"/>
</dbReference>